<evidence type="ECO:0000313" key="3">
    <source>
        <dbReference type="Proteomes" id="UP000609849"/>
    </source>
</evidence>
<name>A0ABR7JKX6_9FIRM</name>
<dbReference type="SUPFAM" id="SSF54171">
    <property type="entry name" value="DNA-binding domain"/>
    <property type="match status" value="1"/>
</dbReference>
<organism evidence="2 3">
    <name type="scientific">Romboutsia faecis</name>
    <dbReference type="NCBI Taxonomy" id="2764597"/>
    <lineage>
        <taxon>Bacteria</taxon>
        <taxon>Bacillati</taxon>
        <taxon>Bacillota</taxon>
        <taxon>Clostridia</taxon>
        <taxon>Peptostreptococcales</taxon>
        <taxon>Peptostreptococcaceae</taxon>
        <taxon>Romboutsia</taxon>
    </lineage>
</organism>
<dbReference type="GO" id="GO:0004519">
    <property type="term" value="F:endonuclease activity"/>
    <property type="evidence" value="ECO:0007669"/>
    <property type="project" value="UniProtKB-KW"/>
</dbReference>
<gene>
    <name evidence="2" type="ORF">H8923_01790</name>
</gene>
<dbReference type="EMBL" id="JACRWE010000001">
    <property type="protein sequence ID" value="MBC5995480.1"/>
    <property type="molecule type" value="Genomic_DNA"/>
</dbReference>
<keyword evidence="2" id="KW-0255">Endonuclease</keyword>
<protein>
    <submittedName>
        <fullName evidence="2">HNH endonuclease</fullName>
    </submittedName>
</protein>
<proteinExistence type="predicted"/>
<dbReference type="SUPFAM" id="SSF54060">
    <property type="entry name" value="His-Me finger endonucleases"/>
    <property type="match status" value="1"/>
</dbReference>
<reference evidence="2 3" key="1">
    <citation type="submission" date="2020-08" db="EMBL/GenBank/DDBJ databases">
        <authorList>
            <person name="Liu C."/>
            <person name="Sun Q."/>
        </authorList>
    </citation>
    <scope>NUCLEOTIDE SEQUENCE [LARGE SCALE GENOMIC DNA]</scope>
    <source>
        <strain evidence="2 3">NSJ-18</strain>
    </source>
</reference>
<keyword evidence="3" id="KW-1185">Reference proteome</keyword>
<dbReference type="Gene3D" id="3.90.75.20">
    <property type="match status" value="1"/>
</dbReference>
<dbReference type="InterPro" id="IPR044925">
    <property type="entry name" value="His-Me_finger_sf"/>
</dbReference>
<feature type="domain" description="HNH nuclease" evidence="1">
    <location>
        <begin position="102"/>
        <end position="132"/>
    </location>
</feature>
<dbReference type="InterPro" id="IPR003615">
    <property type="entry name" value="HNH_nuc"/>
</dbReference>
<evidence type="ECO:0000259" key="1">
    <source>
        <dbReference type="Pfam" id="PF13392"/>
    </source>
</evidence>
<dbReference type="RefSeq" id="WP_153925241.1">
    <property type="nucleotide sequence ID" value="NZ_JACRWE010000001.1"/>
</dbReference>
<keyword evidence="2" id="KW-0378">Hydrolase</keyword>
<keyword evidence="2" id="KW-0540">Nuclease</keyword>
<dbReference type="Proteomes" id="UP000609849">
    <property type="component" value="Unassembled WGS sequence"/>
</dbReference>
<comment type="caution">
    <text evidence="2">The sequence shown here is derived from an EMBL/GenBank/DDBJ whole genome shotgun (WGS) entry which is preliminary data.</text>
</comment>
<dbReference type="InterPro" id="IPR016177">
    <property type="entry name" value="DNA-bd_dom_sf"/>
</dbReference>
<evidence type="ECO:0000313" key="2">
    <source>
        <dbReference type="EMBL" id="MBC5995480.1"/>
    </source>
</evidence>
<dbReference type="Pfam" id="PF13392">
    <property type="entry name" value="HNH_3"/>
    <property type="match status" value="1"/>
</dbReference>
<accession>A0ABR7JKX6</accession>
<sequence>MGLCKVCNKEVKQLRKGMCERHYRQCTRYEGISRTKYDLNEIVINEDYAEIILYDKKCNEVSRSKIDLEDIDKVKNIKWGLNNEGYCKNNKIGMLHRFLMNCPDDMVVDHINHDKLDNRKSNLRICTRQQNNLNINVRSNNTSGCTGVSWNKKCSKWRAYIFLNRKQLESGLFNNFDDAIRFRKKLEIKYFGEFRNVN</sequence>